<dbReference type="InterPro" id="IPR020831">
    <property type="entry name" value="GlycerAld/Erythrose_P_DH"/>
</dbReference>
<dbReference type="Gene3D" id="3.30.360.10">
    <property type="entry name" value="Dihydrodipicolinate Reductase, domain 2"/>
    <property type="match status" value="1"/>
</dbReference>
<dbReference type="SUPFAM" id="SSF55347">
    <property type="entry name" value="Glyceraldehyde-3-phosphate dehydrogenase-like, C-terminal domain"/>
    <property type="match status" value="1"/>
</dbReference>
<dbReference type="Pfam" id="PF02800">
    <property type="entry name" value="Gp_dh_C"/>
    <property type="match status" value="1"/>
</dbReference>
<evidence type="ECO:0000259" key="3">
    <source>
        <dbReference type="Pfam" id="PF02800"/>
    </source>
</evidence>
<evidence type="ECO:0000313" key="4">
    <source>
        <dbReference type="EMBL" id="KAK8884629.1"/>
    </source>
</evidence>
<evidence type="ECO:0000256" key="2">
    <source>
        <dbReference type="ARBA" id="ARBA00023002"/>
    </source>
</evidence>
<comment type="caution">
    <text evidence="4">The sequence shown here is derived from an EMBL/GenBank/DDBJ whole genome shotgun (WGS) entry which is preliminary data.</text>
</comment>
<organism evidence="4 5">
    <name type="scientific">Tritrichomonas musculus</name>
    <dbReference type="NCBI Taxonomy" id="1915356"/>
    <lineage>
        <taxon>Eukaryota</taxon>
        <taxon>Metamonada</taxon>
        <taxon>Parabasalia</taxon>
        <taxon>Tritrichomonadida</taxon>
        <taxon>Tritrichomonadidae</taxon>
        <taxon>Tritrichomonas</taxon>
    </lineage>
</organism>
<proteinExistence type="inferred from homology"/>
<dbReference type="Proteomes" id="UP001470230">
    <property type="component" value="Unassembled WGS sequence"/>
</dbReference>
<protein>
    <recommendedName>
        <fullName evidence="3">Glyceraldehyde 3-phosphate dehydrogenase catalytic domain-containing protein</fullName>
    </recommendedName>
</protein>
<keyword evidence="5" id="KW-1185">Reference proteome</keyword>
<sequence>MPLDETDYSIVVGANDKDIGPKTKVIYNPSSTVNCMVPIMKLKKTLDSVSRDLARCAAGNIIRTKLSDIKCLSNAVHGLTKEIDGVSISVPVFNGSLVDLSINLSMP</sequence>
<accession>A0ABR2K0J7</accession>
<name>A0ABR2K0J7_9EUKA</name>
<evidence type="ECO:0000256" key="1">
    <source>
        <dbReference type="ARBA" id="ARBA00007406"/>
    </source>
</evidence>
<keyword evidence="2" id="KW-0560">Oxidoreductase</keyword>
<dbReference type="PANTHER" id="PTHR43148">
    <property type="entry name" value="GLYCERALDEHYDE-3-PHOSPHATE DEHYDROGENASE 2"/>
    <property type="match status" value="1"/>
</dbReference>
<gene>
    <name evidence="4" type="ORF">M9Y10_043745</name>
</gene>
<feature type="domain" description="Glyceraldehyde 3-phosphate dehydrogenase catalytic" evidence="3">
    <location>
        <begin position="44"/>
        <end position="105"/>
    </location>
</feature>
<reference evidence="4 5" key="1">
    <citation type="submission" date="2024-04" db="EMBL/GenBank/DDBJ databases">
        <title>Tritrichomonas musculus Genome.</title>
        <authorList>
            <person name="Alves-Ferreira E."/>
            <person name="Grigg M."/>
            <person name="Lorenzi H."/>
            <person name="Galac M."/>
        </authorList>
    </citation>
    <scope>NUCLEOTIDE SEQUENCE [LARGE SCALE GENOMIC DNA]</scope>
    <source>
        <strain evidence="4 5">EAF2021</strain>
    </source>
</reference>
<dbReference type="EMBL" id="JAPFFF010000008">
    <property type="protein sequence ID" value="KAK8884629.1"/>
    <property type="molecule type" value="Genomic_DNA"/>
</dbReference>
<comment type="similarity">
    <text evidence="1">Belongs to the glyceraldehyde-3-phosphate dehydrogenase family.</text>
</comment>
<dbReference type="InterPro" id="IPR020829">
    <property type="entry name" value="GlycerAld_3-P_DH_cat"/>
</dbReference>
<evidence type="ECO:0000313" key="5">
    <source>
        <dbReference type="Proteomes" id="UP001470230"/>
    </source>
</evidence>